<dbReference type="AlphaFoldDB" id="A0A060Y533"/>
<evidence type="ECO:0000313" key="3">
    <source>
        <dbReference type="EMBL" id="CDQ86831.1"/>
    </source>
</evidence>
<dbReference type="Pfam" id="PF24681">
    <property type="entry name" value="Kelch_KLHDC2_KLHL20_DRC7"/>
    <property type="match status" value="1"/>
</dbReference>
<dbReference type="EMBL" id="FR907511">
    <property type="protein sequence ID" value="CDQ86831.1"/>
    <property type="molecule type" value="Genomic_DNA"/>
</dbReference>
<organism evidence="3 4">
    <name type="scientific">Oncorhynchus mykiss</name>
    <name type="common">Rainbow trout</name>
    <name type="synonym">Salmo gairdneri</name>
    <dbReference type="NCBI Taxonomy" id="8022"/>
    <lineage>
        <taxon>Eukaryota</taxon>
        <taxon>Metazoa</taxon>
        <taxon>Chordata</taxon>
        <taxon>Craniata</taxon>
        <taxon>Vertebrata</taxon>
        <taxon>Euteleostomi</taxon>
        <taxon>Actinopterygii</taxon>
        <taxon>Neopterygii</taxon>
        <taxon>Teleostei</taxon>
        <taxon>Protacanthopterygii</taxon>
        <taxon>Salmoniformes</taxon>
        <taxon>Salmonidae</taxon>
        <taxon>Salmoninae</taxon>
        <taxon>Oncorhynchus</taxon>
    </lineage>
</organism>
<keyword evidence="1" id="KW-0880">Kelch repeat</keyword>
<name>A0A060Y533_ONCMY</name>
<dbReference type="Gene3D" id="2.120.10.80">
    <property type="entry name" value="Kelch-type beta propeller"/>
    <property type="match status" value="2"/>
</dbReference>
<sequence length="416" mass="46576">MTHDMFCPQNEVKGRAARCINTSTQPLSTGKQTAHREWWYEESGTGRGEVFGECCGVFRSFVETMDSAVEKHCVELVALERSGHTAVLEGNTLHVWGGYMSTAEREVFLPSDEIWLYDLERGVWEMCQMSGEIPPPMSGTCSCFLIGHMYIFGGYDDTGQTNQLYRVNLLDGDYRWKNVKAESGSPPSPRDKLCCWVFNNRVTYFGGYGHKTLDDIMDDKSFIVDTASLEQNVGWGWNNEVHVFDTTLASWREPQSSGRAPGPRAAHAGATLGHKGYVYGGRVLETTPSDIHCLDLESWTWSEIVPTSTVPGGRSWHSLTAVSDNTLFLFGGLNVDCKPMSDRWVLDVDTKTWREFDHPNNSKPRLWHTASQAKDSDVVVFGGSCDYVLLVGTYGNLTGHSNDALVFQTQPYPLFR</sequence>
<reference evidence="3" key="1">
    <citation type="journal article" date="2014" name="Nat. Commun.">
        <title>The rainbow trout genome provides novel insights into evolution after whole-genome duplication in vertebrates.</title>
        <authorList>
            <person name="Berthelot C."/>
            <person name="Brunet F."/>
            <person name="Chalopin D."/>
            <person name="Juanchich A."/>
            <person name="Bernard M."/>
            <person name="Noel B."/>
            <person name="Bento P."/>
            <person name="Da Silva C."/>
            <person name="Labadie K."/>
            <person name="Alberti A."/>
            <person name="Aury J.M."/>
            <person name="Louis A."/>
            <person name="Dehais P."/>
            <person name="Bardou P."/>
            <person name="Montfort J."/>
            <person name="Klopp C."/>
            <person name="Cabau C."/>
            <person name="Gaspin C."/>
            <person name="Thorgaard G.H."/>
            <person name="Boussaha M."/>
            <person name="Quillet E."/>
            <person name="Guyomard R."/>
            <person name="Galiana D."/>
            <person name="Bobe J."/>
            <person name="Volff J.N."/>
            <person name="Genet C."/>
            <person name="Wincker P."/>
            <person name="Jaillon O."/>
            <person name="Roest Crollius H."/>
            <person name="Guiguen Y."/>
        </authorList>
    </citation>
    <scope>NUCLEOTIDE SEQUENCE [LARGE SCALE GENOMIC DNA]</scope>
</reference>
<dbReference type="Proteomes" id="UP000193380">
    <property type="component" value="Unassembled WGS sequence"/>
</dbReference>
<dbReference type="STRING" id="8022.A0A060Y533"/>
<evidence type="ECO:0000256" key="1">
    <source>
        <dbReference type="ARBA" id="ARBA00022441"/>
    </source>
</evidence>
<dbReference type="InterPro" id="IPR015915">
    <property type="entry name" value="Kelch-typ_b-propeller"/>
</dbReference>
<evidence type="ECO:0008006" key="5">
    <source>
        <dbReference type="Google" id="ProtNLM"/>
    </source>
</evidence>
<gene>
    <name evidence="3" type="ORF">GSONMT00033157001</name>
</gene>
<dbReference type="PANTHER" id="PTHR46228">
    <property type="entry name" value="KELCH DOMAIN-CONTAINING PROTEIN"/>
    <property type="match status" value="1"/>
</dbReference>
<proteinExistence type="predicted"/>
<dbReference type="SUPFAM" id="SSF117281">
    <property type="entry name" value="Kelch motif"/>
    <property type="match status" value="2"/>
</dbReference>
<accession>A0A060Y533</accession>
<dbReference type="PANTHER" id="PTHR46228:SF1">
    <property type="entry name" value="KELCH DOMAIN-CONTAINING PROTEIN 1"/>
    <property type="match status" value="1"/>
</dbReference>
<protein>
    <recommendedName>
        <fullName evidence="5">Kelch domain-containing protein 1</fullName>
    </recommendedName>
</protein>
<evidence type="ECO:0000313" key="4">
    <source>
        <dbReference type="Proteomes" id="UP000193380"/>
    </source>
</evidence>
<dbReference type="PaxDb" id="8022-A0A060Y533"/>
<evidence type="ECO:0000256" key="2">
    <source>
        <dbReference type="ARBA" id="ARBA00022737"/>
    </source>
</evidence>
<keyword evidence="2" id="KW-0677">Repeat</keyword>
<reference evidence="3" key="2">
    <citation type="submission" date="2014-03" db="EMBL/GenBank/DDBJ databases">
        <authorList>
            <person name="Genoscope - CEA"/>
        </authorList>
    </citation>
    <scope>NUCLEOTIDE SEQUENCE</scope>
</reference>